<name>A0A149QSZ1_9PROT</name>
<dbReference type="PATRIC" id="fig|442.7.peg.2231"/>
<proteinExistence type="predicted"/>
<sequence length="138" mass="14564">MRISGISSIIGNATQSSSGAATEKTGILQSSSLDFSNISASNLQDVNAELYDQGKITLRQSGELSLLDGWALQGVNGGQLRQSSTGNLNAYSLLDTMINYQETNGIGDVKDTVASLKALRSTLAEYDTNNQNKTTVVA</sequence>
<dbReference type="AlphaFoldDB" id="A0A149QSZ1"/>
<organism evidence="1 2">
    <name type="scientific">Gluconobacter potus</name>
    <dbReference type="NCBI Taxonomy" id="2724927"/>
    <lineage>
        <taxon>Bacteria</taxon>
        <taxon>Pseudomonadati</taxon>
        <taxon>Pseudomonadota</taxon>
        <taxon>Alphaproteobacteria</taxon>
        <taxon>Acetobacterales</taxon>
        <taxon>Acetobacteraceae</taxon>
        <taxon>Gluconobacter</taxon>
    </lineage>
</organism>
<gene>
    <name evidence="1" type="ORF">AD929_11790</name>
</gene>
<dbReference type="Proteomes" id="UP000075573">
    <property type="component" value="Unassembled WGS sequence"/>
</dbReference>
<evidence type="ECO:0000313" key="1">
    <source>
        <dbReference type="EMBL" id="KXV00304.1"/>
    </source>
</evidence>
<dbReference type="RefSeq" id="WP_062497118.1">
    <property type="nucleotide sequence ID" value="NZ_JBDNYB010000006.1"/>
</dbReference>
<protein>
    <submittedName>
        <fullName evidence="1">Uncharacterized protein</fullName>
    </submittedName>
</protein>
<accession>A0A149QSZ1</accession>
<reference evidence="1 2" key="1">
    <citation type="submission" date="2015-06" db="EMBL/GenBank/DDBJ databases">
        <title>Improved classification and identification of acetic acid bacteria using matrix-assisted laser desorption/ionization time-of-flight mass spectrometry; Gluconobacter nephelii and Gluconobacter uchimurae are later heterotypic synonyms of Gluconobacter japonicus and Gluconobacter oxydans, respectively.</title>
        <authorList>
            <person name="Li L."/>
            <person name="Cleenwerck I."/>
            <person name="De Vuyst L."/>
            <person name="Vandamme P."/>
        </authorList>
    </citation>
    <scope>NUCLEOTIDE SEQUENCE [LARGE SCALE GENOMIC DNA]</scope>
    <source>
        <strain evidence="1 2">LMG 1764</strain>
    </source>
</reference>
<dbReference type="EMBL" id="LHZB01000117">
    <property type="protein sequence ID" value="KXV00304.1"/>
    <property type="molecule type" value="Genomic_DNA"/>
</dbReference>
<evidence type="ECO:0000313" key="2">
    <source>
        <dbReference type="Proteomes" id="UP000075573"/>
    </source>
</evidence>
<comment type="caution">
    <text evidence="1">The sequence shown here is derived from an EMBL/GenBank/DDBJ whole genome shotgun (WGS) entry which is preliminary data.</text>
</comment>